<evidence type="ECO:0000313" key="4">
    <source>
        <dbReference type="EMBL" id="KAG2925193.1"/>
    </source>
</evidence>
<dbReference type="VEuPathDB" id="FungiDB:PC110_g18679"/>
<proteinExistence type="predicted"/>
<comment type="caution">
    <text evidence="8">The sequence shown here is derived from an EMBL/GenBank/DDBJ whole genome shotgun (WGS) entry which is preliminary data.</text>
</comment>
<dbReference type="EMBL" id="RCMV01000803">
    <property type="protein sequence ID" value="KAG3212743.1"/>
    <property type="molecule type" value="Genomic_DNA"/>
</dbReference>
<dbReference type="EMBL" id="RCMK01000499">
    <property type="protein sequence ID" value="KAG2925193.1"/>
    <property type="molecule type" value="Genomic_DNA"/>
</dbReference>
<dbReference type="EMBL" id="MJFZ01000820">
    <property type="protein sequence ID" value="RAW24894.1"/>
    <property type="molecule type" value="Genomic_DNA"/>
</dbReference>
<evidence type="ECO:0000313" key="3">
    <source>
        <dbReference type="EMBL" id="KAG2904527.1"/>
    </source>
</evidence>
<dbReference type="EMBL" id="RCML01000740">
    <property type="protein sequence ID" value="KAG2970228.1"/>
    <property type="molecule type" value="Genomic_DNA"/>
</dbReference>
<evidence type="ECO:0000256" key="1">
    <source>
        <dbReference type="SAM" id="MobiDB-lite"/>
    </source>
</evidence>
<dbReference type="EMBL" id="JAENGZ010003198">
    <property type="protein sequence ID" value="KAG6941998.1"/>
    <property type="molecule type" value="Genomic_DNA"/>
</dbReference>
<dbReference type="Proteomes" id="UP000688947">
    <property type="component" value="Unassembled WGS sequence"/>
</dbReference>
<evidence type="ECO:0000313" key="7">
    <source>
        <dbReference type="EMBL" id="KAG6941998.1"/>
    </source>
</evidence>
<feature type="compositionally biased region" description="Polar residues" evidence="1">
    <location>
        <begin position="57"/>
        <end position="72"/>
    </location>
</feature>
<dbReference type="AlphaFoldDB" id="A0A329RJS1"/>
<dbReference type="Proteomes" id="UP000735874">
    <property type="component" value="Unassembled WGS sequence"/>
</dbReference>
<dbReference type="EMBL" id="RCMI01000589">
    <property type="protein sequence ID" value="KAG2904527.1"/>
    <property type="molecule type" value="Genomic_DNA"/>
</dbReference>
<dbReference type="Proteomes" id="UP000760860">
    <property type="component" value="Unassembled WGS sequence"/>
</dbReference>
<evidence type="ECO:0000313" key="8">
    <source>
        <dbReference type="EMBL" id="RAW24894.1"/>
    </source>
</evidence>
<sequence>MNPASPSRNGSFFVVRVLIQFAIMFSKTPLGVEVGRRVFEVGGSVRGERDKIHSVGSRGTTQASENSGCNSQ</sequence>
<dbReference type="Proteomes" id="UP000697107">
    <property type="component" value="Unassembled WGS sequence"/>
</dbReference>
<protein>
    <submittedName>
        <fullName evidence="8">Uncharacterized protein</fullName>
    </submittedName>
</protein>
<gene>
    <name evidence="7" type="ORF">JG687_00019316</name>
    <name evidence="8" type="ORF">PC110_g18679</name>
    <name evidence="2" type="ORF">PC113_g15770</name>
    <name evidence="3" type="ORF">PC115_g14949</name>
    <name evidence="4" type="ORF">PC117_g15218</name>
    <name evidence="5" type="ORF">PC118_g16998</name>
    <name evidence="6" type="ORF">PC129_g16306</name>
</gene>
<reference evidence="2" key="2">
    <citation type="submission" date="2018-10" db="EMBL/GenBank/DDBJ databases">
        <title>Effector identification in a new, highly contiguous assembly of the strawberry crown rot pathogen Phytophthora cactorum.</title>
        <authorList>
            <person name="Armitage A.D."/>
            <person name="Nellist C.F."/>
            <person name="Bates H."/>
            <person name="Vickerstaff R.J."/>
            <person name="Harrison R.J."/>
        </authorList>
    </citation>
    <scope>NUCLEOTIDE SEQUENCE</scope>
    <source>
        <strain evidence="2">15-7</strain>
        <strain evidence="3">4032</strain>
        <strain evidence="4">4040</strain>
        <strain evidence="5">P415</strain>
        <strain evidence="6">P421</strain>
    </source>
</reference>
<dbReference type="OrthoDB" id="10338186at2759"/>
<evidence type="ECO:0000313" key="6">
    <source>
        <dbReference type="EMBL" id="KAG3212743.1"/>
    </source>
</evidence>
<keyword evidence="9" id="KW-1185">Reference proteome</keyword>
<dbReference type="Proteomes" id="UP000251314">
    <property type="component" value="Unassembled WGS sequence"/>
</dbReference>
<accession>A0A329RJS1</accession>
<name>A0A329RJS1_9STRA</name>
<dbReference type="Proteomes" id="UP000774804">
    <property type="component" value="Unassembled WGS sequence"/>
</dbReference>
<evidence type="ECO:0000313" key="2">
    <source>
        <dbReference type="EMBL" id="KAG2851602.1"/>
    </source>
</evidence>
<evidence type="ECO:0000313" key="5">
    <source>
        <dbReference type="EMBL" id="KAG2970228.1"/>
    </source>
</evidence>
<dbReference type="Proteomes" id="UP000736787">
    <property type="component" value="Unassembled WGS sequence"/>
</dbReference>
<dbReference type="EMBL" id="RCMG01000597">
    <property type="protein sequence ID" value="KAG2851602.1"/>
    <property type="molecule type" value="Genomic_DNA"/>
</dbReference>
<reference evidence="7" key="3">
    <citation type="submission" date="2021-01" db="EMBL/GenBank/DDBJ databases">
        <title>Phytophthora aleatoria, a newly-described species from Pinus radiata is distinct from Phytophthora cactorum isolates based on comparative genomics.</title>
        <authorList>
            <person name="Mcdougal R."/>
            <person name="Panda P."/>
            <person name="Williams N."/>
            <person name="Studholme D.J."/>
        </authorList>
    </citation>
    <scope>NUCLEOTIDE SEQUENCE</scope>
    <source>
        <strain evidence="7">NZFS 3830</strain>
    </source>
</reference>
<organism evidence="8 9">
    <name type="scientific">Phytophthora cactorum</name>
    <dbReference type="NCBI Taxonomy" id="29920"/>
    <lineage>
        <taxon>Eukaryota</taxon>
        <taxon>Sar</taxon>
        <taxon>Stramenopiles</taxon>
        <taxon>Oomycota</taxon>
        <taxon>Peronosporomycetes</taxon>
        <taxon>Peronosporales</taxon>
        <taxon>Peronosporaceae</taxon>
        <taxon>Phytophthora</taxon>
    </lineage>
</organism>
<reference evidence="8 9" key="1">
    <citation type="submission" date="2018-01" db="EMBL/GenBank/DDBJ databases">
        <title>Draft genome of the strawberry crown rot pathogen Phytophthora cactorum.</title>
        <authorList>
            <person name="Armitage A.D."/>
            <person name="Lysoe E."/>
            <person name="Nellist C.F."/>
            <person name="Harrison R.J."/>
            <person name="Brurberg M.B."/>
        </authorList>
    </citation>
    <scope>NUCLEOTIDE SEQUENCE [LARGE SCALE GENOMIC DNA]</scope>
    <source>
        <strain evidence="8 9">10300</strain>
    </source>
</reference>
<evidence type="ECO:0000313" key="9">
    <source>
        <dbReference type="Proteomes" id="UP000251314"/>
    </source>
</evidence>
<feature type="region of interest" description="Disordered" evidence="1">
    <location>
        <begin position="50"/>
        <end position="72"/>
    </location>
</feature>